<keyword evidence="3" id="KW-1185">Reference proteome</keyword>
<evidence type="ECO:0000313" key="2">
    <source>
        <dbReference type="EMBL" id="SEH70174.1"/>
    </source>
</evidence>
<dbReference type="EMBL" id="LT629973">
    <property type="protein sequence ID" value="SEH70174.1"/>
    <property type="molecule type" value="Genomic_DNA"/>
</dbReference>
<dbReference type="AlphaFoldDB" id="A0A1H6KAM9"/>
<dbReference type="STRING" id="1679444.PYTT_0082"/>
<protein>
    <submittedName>
        <fullName evidence="2">Uncharacterized protein</fullName>
    </submittedName>
</protein>
<feature type="compositionally biased region" description="Polar residues" evidence="1">
    <location>
        <begin position="8"/>
        <end position="18"/>
    </location>
</feature>
<dbReference type="Proteomes" id="UP000176204">
    <property type="component" value="Chromosome I"/>
</dbReference>
<proteinExistence type="predicted"/>
<feature type="region of interest" description="Disordered" evidence="1">
    <location>
        <begin position="1"/>
        <end position="21"/>
    </location>
</feature>
<name>A0A1H6KAM9_9BACT</name>
<sequence>MSAGHAQEGTSITPPSSSLHKDTITTHVSTTLNQRTAQLDNLALLPPDTEIFCTIPNLPEFTNTFITTRWSQILHLDEDTLNNLKNTVSQSGITSVTVATGVRSSRNIAQFLSIYVRLVRSREQIDAHMRLYEDKLDPDQPPVINDAYYAEEDRWIDETLLPILEDLIVIPVPNVLAVFDLSPERAAKVRMIFESSGQNIEGLIPEYFRNRGCKYTEGTFSGRFWKGIRFDGKTLAQYVQKNSPPHYQEMFRRLNKRETYLLATMQGDKLIVSLCDDPDKDLKIAKTPQESILSTDKVSMINTIPDKKYNLLFHIDQQFHEALTTQLRAFPGTDRISSIVPTPLTDVILHTSGNLLAKCQASPVSGIIWQDQGIHALLSYGKDHALKDTQATIDQIHATIDSLHGSITPGEHETHLHFHLKTE</sequence>
<organism evidence="2 3">
    <name type="scientific">Akkermansia glycaniphila</name>
    <dbReference type="NCBI Taxonomy" id="1679444"/>
    <lineage>
        <taxon>Bacteria</taxon>
        <taxon>Pseudomonadati</taxon>
        <taxon>Verrucomicrobiota</taxon>
        <taxon>Verrucomicrobiia</taxon>
        <taxon>Verrucomicrobiales</taxon>
        <taxon>Akkermansiaceae</taxon>
        <taxon>Akkermansia</taxon>
    </lineage>
</organism>
<evidence type="ECO:0000256" key="1">
    <source>
        <dbReference type="SAM" id="MobiDB-lite"/>
    </source>
</evidence>
<dbReference type="KEGG" id="agl:PYTT_0082"/>
<evidence type="ECO:0000313" key="3">
    <source>
        <dbReference type="Proteomes" id="UP000176204"/>
    </source>
</evidence>
<accession>A0A1H6KAM9</accession>
<reference evidence="3" key="1">
    <citation type="submission" date="2016-09" db="EMBL/GenBank/DDBJ databases">
        <authorList>
            <person name="Koehorst J."/>
        </authorList>
    </citation>
    <scope>NUCLEOTIDE SEQUENCE [LARGE SCALE GENOMIC DNA]</scope>
</reference>
<gene>
    <name evidence="2" type="ORF">PYTT_0082</name>
</gene>